<comment type="subcellular location">
    <subcellularLocation>
        <location evidence="1">Membrane</location>
        <topology evidence="1">Multi-pass membrane protein</topology>
    </subcellularLocation>
</comment>
<dbReference type="GO" id="GO:0016020">
    <property type="term" value="C:membrane"/>
    <property type="evidence" value="ECO:0007669"/>
    <property type="project" value="UniProtKB-SubCell"/>
</dbReference>
<keyword evidence="3 6" id="KW-1133">Transmembrane helix</keyword>
<dbReference type="InterPro" id="IPR020846">
    <property type="entry name" value="MFS_dom"/>
</dbReference>
<keyword evidence="4 6" id="KW-0472">Membrane</keyword>
<protein>
    <recommendedName>
        <fullName evidence="7">Major facilitator superfamily (MFS) profile domain-containing protein</fullName>
    </recommendedName>
</protein>
<feature type="region of interest" description="Disordered" evidence="5">
    <location>
        <begin position="1"/>
        <end position="32"/>
    </location>
</feature>
<proteinExistence type="predicted"/>
<dbReference type="InterPro" id="IPR011701">
    <property type="entry name" value="MFS"/>
</dbReference>
<dbReference type="InterPro" id="IPR036259">
    <property type="entry name" value="MFS_trans_sf"/>
</dbReference>
<feature type="transmembrane region" description="Helical" evidence="6">
    <location>
        <begin position="172"/>
        <end position="192"/>
    </location>
</feature>
<feature type="transmembrane region" description="Helical" evidence="6">
    <location>
        <begin position="566"/>
        <end position="588"/>
    </location>
</feature>
<evidence type="ECO:0000256" key="4">
    <source>
        <dbReference type="ARBA" id="ARBA00023136"/>
    </source>
</evidence>
<feature type="transmembrane region" description="Helical" evidence="6">
    <location>
        <begin position="530"/>
        <end position="554"/>
    </location>
</feature>
<keyword evidence="9" id="KW-1185">Reference proteome</keyword>
<dbReference type="OMA" id="FLGHWWW"/>
<name>A0A2R6WKA9_MARPO</name>
<dbReference type="PANTHER" id="PTHR24064">
    <property type="entry name" value="SOLUTE CARRIER FAMILY 22 MEMBER"/>
    <property type="match status" value="1"/>
</dbReference>
<keyword evidence="2 6" id="KW-0812">Transmembrane</keyword>
<gene>
    <name evidence="8" type="ORF">MARPO_0081s0019</name>
</gene>
<evidence type="ECO:0000256" key="5">
    <source>
        <dbReference type="SAM" id="MobiDB-lite"/>
    </source>
</evidence>
<dbReference type="PROSITE" id="PS50850">
    <property type="entry name" value="MFS"/>
    <property type="match status" value="1"/>
</dbReference>
<evidence type="ECO:0000313" key="8">
    <source>
        <dbReference type="EMBL" id="PTQ34289.1"/>
    </source>
</evidence>
<dbReference type="OrthoDB" id="5296287at2759"/>
<dbReference type="Gramene" id="Mp8g05180.1">
    <property type="protein sequence ID" value="Mp8g05180.1.cds"/>
    <property type="gene ID" value="Mp8g05180"/>
</dbReference>
<feature type="transmembrane region" description="Helical" evidence="6">
    <location>
        <begin position="198"/>
        <end position="223"/>
    </location>
</feature>
<dbReference type="GO" id="GO:0022857">
    <property type="term" value="F:transmembrane transporter activity"/>
    <property type="evidence" value="ECO:0007669"/>
    <property type="project" value="InterPro"/>
</dbReference>
<feature type="compositionally biased region" description="Low complexity" evidence="5">
    <location>
        <begin position="1"/>
        <end position="21"/>
    </location>
</feature>
<feature type="transmembrane region" description="Helical" evidence="6">
    <location>
        <begin position="454"/>
        <end position="475"/>
    </location>
</feature>
<dbReference type="AlphaFoldDB" id="A0A2R6WKA9"/>
<feature type="transmembrane region" description="Helical" evidence="6">
    <location>
        <begin position="61"/>
        <end position="84"/>
    </location>
</feature>
<dbReference type="Pfam" id="PF07690">
    <property type="entry name" value="MFS_1"/>
    <property type="match status" value="1"/>
</dbReference>
<feature type="transmembrane region" description="Helical" evidence="6">
    <location>
        <begin position="142"/>
        <end position="160"/>
    </location>
</feature>
<feature type="transmembrane region" description="Helical" evidence="6">
    <location>
        <begin position="235"/>
        <end position="254"/>
    </location>
</feature>
<accession>A0A2R6WKA9</accession>
<evidence type="ECO:0000313" key="9">
    <source>
        <dbReference type="Proteomes" id="UP000244005"/>
    </source>
</evidence>
<dbReference type="EMBL" id="KZ772753">
    <property type="protein sequence ID" value="PTQ34289.1"/>
    <property type="molecule type" value="Genomic_DNA"/>
</dbReference>
<evidence type="ECO:0000256" key="1">
    <source>
        <dbReference type="ARBA" id="ARBA00004141"/>
    </source>
</evidence>
<feature type="transmembrane region" description="Helical" evidence="6">
    <location>
        <begin position="260"/>
        <end position="279"/>
    </location>
</feature>
<evidence type="ECO:0000259" key="7">
    <source>
        <dbReference type="PROSITE" id="PS50850"/>
    </source>
</evidence>
<sequence>MNMDSDNAGNGLLSSSSSRSCGSERDCGSDDGYSSNIQSKEYLFVDDILERYVGEFGRAQFWHFVMVSLAWTLEGLITMATIFADRVPEWQCVPQISSNVTQLCTPAAKLCDLDPSLWEWAAGSGASTVAEWNLVCGNEYKVGLAGALFFAGGLLGDGLYGNLSDSMLGRKGALALACMMTSIMALLTSVAPNYWVYIVLRFLTGINASGIGLCCFVLGTELVGPKRRDSVGMSAFYFFSLGIMILPVFGFLSASSWRTLYFSIAIPGLVYCTLVLPFMSESPRWFLVKGRVGDAMKILRAFAEKNGNSIPPTAYLTADKNDSQAEDDLAEEEDRAAEAEYFASNKEYSKTDPLLGYQDDPSIAIGIYDCKPQRMLSSEYVGTIFDVFRYGETRCRMLLMVCIWFFIGVAYFGISLNVVNLDFNVYLGVFLNGLIEIPAFALTALMLNKLGKRFMLIFALCISGVCCLLGSLLFVNMPGGAVMNVDMNPAHVNSTSLHAFSGMEPWHHLEGASLSNHLGLKTAAGTDVMAVLRLLCGMAGIFGASAAYNLVYIYTLELFPTVVRNAALGLASQFSSIGTVVAPLVVVLGRYNPAVPFLIFGVFSLFGAAMGSRLPDHRNEALFETLEGMEEAENARKLVDVKGV</sequence>
<feature type="transmembrane region" description="Helical" evidence="6">
    <location>
        <begin position="398"/>
        <end position="419"/>
    </location>
</feature>
<dbReference type="Proteomes" id="UP000244005">
    <property type="component" value="Unassembled WGS sequence"/>
</dbReference>
<dbReference type="Gene3D" id="1.20.1250.20">
    <property type="entry name" value="MFS general substrate transporter like domains"/>
    <property type="match status" value="1"/>
</dbReference>
<feature type="transmembrane region" description="Helical" evidence="6">
    <location>
        <begin position="425"/>
        <end position="447"/>
    </location>
</feature>
<dbReference type="SUPFAM" id="SSF103473">
    <property type="entry name" value="MFS general substrate transporter"/>
    <property type="match status" value="1"/>
</dbReference>
<organism evidence="8 9">
    <name type="scientific">Marchantia polymorpha</name>
    <name type="common">Common liverwort</name>
    <name type="synonym">Marchantia aquatica</name>
    <dbReference type="NCBI Taxonomy" id="3197"/>
    <lineage>
        <taxon>Eukaryota</taxon>
        <taxon>Viridiplantae</taxon>
        <taxon>Streptophyta</taxon>
        <taxon>Embryophyta</taxon>
        <taxon>Marchantiophyta</taxon>
        <taxon>Marchantiopsida</taxon>
        <taxon>Marchantiidae</taxon>
        <taxon>Marchantiales</taxon>
        <taxon>Marchantiaceae</taxon>
        <taxon>Marchantia</taxon>
    </lineage>
</organism>
<evidence type="ECO:0000256" key="2">
    <source>
        <dbReference type="ARBA" id="ARBA00022692"/>
    </source>
</evidence>
<evidence type="ECO:0000256" key="6">
    <source>
        <dbReference type="SAM" id="Phobius"/>
    </source>
</evidence>
<feature type="domain" description="Major facilitator superfamily (MFS) profile" evidence="7">
    <location>
        <begin position="63"/>
        <end position="619"/>
    </location>
</feature>
<feature type="transmembrane region" description="Helical" evidence="6">
    <location>
        <begin position="594"/>
        <end position="611"/>
    </location>
</feature>
<evidence type="ECO:0000256" key="3">
    <source>
        <dbReference type="ARBA" id="ARBA00022989"/>
    </source>
</evidence>
<reference evidence="9" key="1">
    <citation type="journal article" date="2017" name="Cell">
        <title>Insights into land plant evolution garnered from the Marchantia polymorpha genome.</title>
        <authorList>
            <person name="Bowman J.L."/>
            <person name="Kohchi T."/>
            <person name="Yamato K.T."/>
            <person name="Jenkins J."/>
            <person name="Shu S."/>
            <person name="Ishizaki K."/>
            <person name="Yamaoka S."/>
            <person name="Nishihama R."/>
            <person name="Nakamura Y."/>
            <person name="Berger F."/>
            <person name="Adam C."/>
            <person name="Aki S.S."/>
            <person name="Althoff F."/>
            <person name="Araki T."/>
            <person name="Arteaga-Vazquez M.A."/>
            <person name="Balasubrmanian S."/>
            <person name="Barry K."/>
            <person name="Bauer D."/>
            <person name="Boehm C.R."/>
            <person name="Briginshaw L."/>
            <person name="Caballero-Perez J."/>
            <person name="Catarino B."/>
            <person name="Chen F."/>
            <person name="Chiyoda S."/>
            <person name="Chovatia M."/>
            <person name="Davies K.M."/>
            <person name="Delmans M."/>
            <person name="Demura T."/>
            <person name="Dierschke T."/>
            <person name="Dolan L."/>
            <person name="Dorantes-Acosta A.E."/>
            <person name="Eklund D.M."/>
            <person name="Florent S.N."/>
            <person name="Flores-Sandoval E."/>
            <person name="Fujiyama A."/>
            <person name="Fukuzawa H."/>
            <person name="Galik B."/>
            <person name="Grimanelli D."/>
            <person name="Grimwood J."/>
            <person name="Grossniklaus U."/>
            <person name="Hamada T."/>
            <person name="Haseloff J."/>
            <person name="Hetherington A.J."/>
            <person name="Higo A."/>
            <person name="Hirakawa Y."/>
            <person name="Hundley H.N."/>
            <person name="Ikeda Y."/>
            <person name="Inoue K."/>
            <person name="Inoue S.I."/>
            <person name="Ishida S."/>
            <person name="Jia Q."/>
            <person name="Kakita M."/>
            <person name="Kanazawa T."/>
            <person name="Kawai Y."/>
            <person name="Kawashima T."/>
            <person name="Kennedy M."/>
            <person name="Kinose K."/>
            <person name="Kinoshita T."/>
            <person name="Kohara Y."/>
            <person name="Koide E."/>
            <person name="Komatsu K."/>
            <person name="Kopischke S."/>
            <person name="Kubo M."/>
            <person name="Kyozuka J."/>
            <person name="Lagercrantz U."/>
            <person name="Lin S.S."/>
            <person name="Lindquist E."/>
            <person name="Lipzen A.M."/>
            <person name="Lu C.W."/>
            <person name="De Luna E."/>
            <person name="Martienssen R.A."/>
            <person name="Minamino N."/>
            <person name="Mizutani M."/>
            <person name="Mizutani M."/>
            <person name="Mochizuki N."/>
            <person name="Monte I."/>
            <person name="Mosher R."/>
            <person name="Nagasaki H."/>
            <person name="Nakagami H."/>
            <person name="Naramoto S."/>
            <person name="Nishitani K."/>
            <person name="Ohtani M."/>
            <person name="Okamoto T."/>
            <person name="Okumura M."/>
            <person name="Phillips J."/>
            <person name="Pollak B."/>
            <person name="Reinders A."/>
            <person name="Rovekamp M."/>
            <person name="Sano R."/>
            <person name="Sawa S."/>
            <person name="Schmid M.W."/>
            <person name="Shirakawa M."/>
            <person name="Solano R."/>
            <person name="Spunde A."/>
            <person name="Suetsugu N."/>
            <person name="Sugano S."/>
            <person name="Sugiyama A."/>
            <person name="Sun R."/>
            <person name="Suzuki Y."/>
            <person name="Takenaka M."/>
            <person name="Takezawa D."/>
            <person name="Tomogane H."/>
            <person name="Tsuzuki M."/>
            <person name="Ueda T."/>
            <person name="Umeda M."/>
            <person name="Ward J.M."/>
            <person name="Watanabe Y."/>
            <person name="Yazaki K."/>
            <person name="Yokoyama R."/>
            <person name="Yoshitake Y."/>
            <person name="Yotsui I."/>
            <person name="Zachgo S."/>
            <person name="Schmutz J."/>
        </authorList>
    </citation>
    <scope>NUCLEOTIDE SEQUENCE [LARGE SCALE GENOMIC DNA]</scope>
    <source>
        <strain evidence="9">Tak-1</strain>
    </source>
</reference>